<reference evidence="2 3" key="1">
    <citation type="submission" date="2016-10" db="EMBL/GenBank/DDBJ databases">
        <authorList>
            <person name="de Groot N.N."/>
        </authorList>
    </citation>
    <scope>NUCLEOTIDE SEQUENCE [LARGE SCALE GENOMIC DNA]</scope>
    <source>
        <strain evidence="2 3">DSM 23399</strain>
    </source>
</reference>
<gene>
    <name evidence="2" type="ORF">SAMN04489723_1029</name>
</gene>
<dbReference type="AlphaFoldDB" id="A0A1I0WB55"/>
<dbReference type="STRING" id="237018.SAMN04489723_1029"/>
<evidence type="ECO:0000256" key="1">
    <source>
        <dbReference type="SAM" id="MobiDB-lite"/>
    </source>
</evidence>
<dbReference type="OrthoDB" id="680877at2"/>
<evidence type="ECO:0000313" key="2">
    <source>
        <dbReference type="EMBL" id="SFA85508.1"/>
    </source>
</evidence>
<name>A0A1I0WB55_9BACT</name>
<evidence type="ECO:0000313" key="3">
    <source>
        <dbReference type="Proteomes" id="UP000198790"/>
    </source>
</evidence>
<dbReference type="Proteomes" id="UP000198790">
    <property type="component" value="Unassembled WGS sequence"/>
</dbReference>
<keyword evidence="3" id="KW-1185">Reference proteome</keyword>
<sequence>MTNHKPTNPKDSIQKTNEELAEEARVTKEDLEALGPKSANLSDDGGDDEQLLHRKEKVDFGGEGLDVPGSELDDAQEKIGSEDEENNAYSQSNEDEEK</sequence>
<dbReference type="RefSeq" id="WP_092894585.1">
    <property type="nucleotide sequence ID" value="NZ_CAXBKE010000047.1"/>
</dbReference>
<feature type="region of interest" description="Disordered" evidence="1">
    <location>
        <begin position="1"/>
        <end position="98"/>
    </location>
</feature>
<protein>
    <submittedName>
        <fullName evidence="2">Uncharacterized protein</fullName>
    </submittedName>
</protein>
<feature type="compositionally biased region" description="Basic and acidic residues" evidence="1">
    <location>
        <begin position="50"/>
        <end position="60"/>
    </location>
</feature>
<accession>A0A1I0WB55</accession>
<feature type="compositionally biased region" description="Polar residues" evidence="1">
    <location>
        <begin position="1"/>
        <end position="11"/>
    </location>
</feature>
<proteinExistence type="predicted"/>
<dbReference type="EMBL" id="FOKK01000002">
    <property type="protein sequence ID" value="SFA85508.1"/>
    <property type="molecule type" value="Genomic_DNA"/>
</dbReference>
<feature type="compositionally biased region" description="Basic and acidic residues" evidence="1">
    <location>
        <begin position="12"/>
        <end position="31"/>
    </location>
</feature>
<organism evidence="2 3">
    <name type="scientific">Algoriphagus aquimarinus</name>
    <dbReference type="NCBI Taxonomy" id="237018"/>
    <lineage>
        <taxon>Bacteria</taxon>
        <taxon>Pseudomonadati</taxon>
        <taxon>Bacteroidota</taxon>
        <taxon>Cytophagia</taxon>
        <taxon>Cytophagales</taxon>
        <taxon>Cyclobacteriaceae</taxon>
        <taxon>Algoriphagus</taxon>
    </lineage>
</organism>